<accession>H5SM47</accession>
<feature type="domain" description="Rieske" evidence="5">
    <location>
        <begin position="14"/>
        <end position="111"/>
    </location>
</feature>
<dbReference type="InterPro" id="IPR017941">
    <property type="entry name" value="Rieske_2Fe-2S"/>
</dbReference>
<keyword evidence="1" id="KW-0001">2Fe-2S</keyword>
<dbReference type="Pfam" id="PF00355">
    <property type="entry name" value="Rieske"/>
    <property type="match status" value="1"/>
</dbReference>
<dbReference type="PANTHER" id="PTHR21496">
    <property type="entry name" value="FERREDOXIN-RELATED"/>
    <property type="match status" value="1"/>
</dbReference>
<keyword evidence="2" id="KW-0479">Metal-binding</keyword>
<dbReference type="GO" id="GO:0051213">
    <property type="term" value="F:dioxygenase activity"/>
    <property type="evidence" value="ECO:0007669"/>
    <property type="project" value="UniProtKB-KW"/>
</dbReference>
<dbReference type="EMBL" id="AP011770">
    <property type="protein sequence ID" value="BAL57233.1"/>
    <property type="molecule type" value="Genomic_DNA"/>
</dbReference>
<gene>
    <name evidence="6" type="ORF">HGMM_F48D12C32</name>
    <name evidence="7" type="ORF">HGMM_F54B02C16</name>
</gene>
<dbReference type="GO" id="GO:0016705">
    <property type="term" value="F:oxidoreductase activity, acting on paired donors, with incorporation or reduction of molecular oxygen"/>
    <property type="evidence" value="ECO:0007669"/>
    <property type="project" value="UniProtKB-ARBA"/>
</dbReference>
<dbReference type="GO" id="GO:0004497">
    <property type="term" value="F:monooxygenase activity"/>
    <property type="evidence" value="ECO:0007669"/>
    <property type="project" value="UniProtKB-ARBA"/>
</dbReference>
<keyword evidence="3" id="KW-0408">Iron</keyword>
<evidence type="ECO:0000259" key="5">
    <source>
        <dbReference type="PROSITE" id="PS51296"/>
    </source>
</evidence>
<sequence>MFNYTMLDESQAEFYEIAPIEELPSGERLFVQIEDEPVVIFNVAGQLFAIADRCSHDDGPLGEGELEEGYRIVCPRHGAEFDIRTGKALQMPAVVDISAYPVQVINGMIWVGLPKRGRTSK</sequence>
<name>H5SM47_9CHLR</name>
<evidence type="ECO:0000256" key="3">
    <source>
        <dbReference type="ARBA" id="ARBA00023004"/>
    </source>
</evidence>
<dbReference type="PANTHER" id="PTHR21496:SF23">
    <property type="entry name" value="3-PHENYLPROPIONATE_CINNAMIC ACID DIOXYGENASE FERREDOXIN SUBUNIT"/>
    <property type="match status" value="1"/>
</dbReference>
<dbReference type="AlphaFoldDB" id="H5SM47"/>
<reference evidence="6" key="1">
    <citation type="journal article" date="2005" name="Environ. Microbiol.">
        <title>Genetic and functional properties of uncultivated thermophilic crenarchaeotes from a subsurface gold mine as revealed by analysis of genome fragments.</title>
        <authorList>
            <person name="Nunoura T."/>
            <person name="Hirayama H."/>
            <person name="Takami H."/>
            <person name="Oida H."/>
            <person name="Nishi S."/>
            <person name="Shimamura S."/>
            <person name="Suzuki Y."/>
            <person name="Inagaki F."/>
            <person name="Takai K."/>
            <person name="Nealson K.H."/>
            <person name="Horikoshi K."/>
        </authorList>
    </citation>
    <scope>NUCLEOTIDE SEQUENCE</scope>
</reference>
<dbReference type="CDD" id="cd03528">
    <property type="entry name" value="Rieske_RO_ferredoxin"/>
    <property type="match status" value="1"/>
</dbReference>
<keyword evidence="6" id="KW-0223">Dioxygenase</keyword>
<keyword evidence="6" id="KW-0560">Oxidoreductase</keyword>
<protein>
    <submittedName>
        <fullName evidence="6">Ferredoxin subunit of phenylpropionate dioxygenase</fullName>
    </submittedName>
</protein>
<dbReference type="Gene3D" id="2.102.10.10">
    <property type="entry name" value="Rieske [2Fe-2S] iron-sulphur domain"/>
    <property type="match status" value="1"/>
</dbReference>
<evidence type="ECO:0000256" key="1">
    <source>
        <dbReference type="ARBA" id="ARBA00022714"/>
    </source>
</evidence>
<evidence type="ECO:0000313" key="7">
    <source>
        <dbReference type="EMBL" id="BAL58051.1"/>
    </source>
</evidence>
<evidence type="ECO:0000256" key="4">
    <source>
        <dbReference type="ARBA" id="ARBA00023014"/>
    </source>
</evidence>
<dbReference type="GO" id="GO:0046872">
    <property type="term" value="F:metal ion binding"/>
    <property type="evidence" value="ECO:0007669"/>
    <property type="project" value="UniProtKB-KW"/>
</dbReference>
<evidence type="ECO:0000256" key="2">
    <source>
        <dbReference type="ARBA" id="ARBA00022723"/>
    </source>
</evidence>
<dbReference type="PROSITE" id="PS51296">
    <property type="entry name" value="RIESKE"/>
    <property type="match status" value="1"/>
</dbReference>
<organism evidence="6">
    <name type="scientific">uncultured Chloroflexota bacterium</name>
    <dbReference type="NCBI Taxonomy" id="166587"/>
    <lineage>
        <taxon>Bacteria</taxon>
        <taxon>Bacillati</taxon>
        <taxon>Chloroflexota</taxon>
        <taxon>environmental samples</taxon>
    </lineage>
</organism>
<evidence type="ECO:0000313" key="6">
    <source>
        <dbReference type="EMBL" id="BAL57233.1"/>
    </source>
</evidence>
<dbReference type="SUPFAM" id="SSF50022">
    <property type="entry name" value="ISP domain"/>
    <property type="match status" value="1"/>
</dbReference>
<proteinExistence type="predicted"/>
<dbReference type="EMBL" id="AP011792">
    <property type="protein sequence ID" value="BAL58051.1"/>
    <property type="molecule type" value="Genomic_DNA"/>
</dbReference>
<keyword evidence="4" id="KW-0411">Iron-sulfur</keyword>
<dbReference type="InterPro" id="IPR036922">
    <property type="entry name" value="Rieske_2Fe-2S_sf"/>
</dbReference>
<reference evidence="6" key="2">
    <citation type="journal article" date="2012" name="PLoS ONE">
        <title>A Deeply Branching Thermophilic Bacterium with an Ancient Acetyl-CoA Pathway Dominates a Subsurface Ecosystem.</title>
        <authorList>
            <person name="Takami H."/>
            <person name="Noguchi H."/>
            <person name="Takaki Y."/>
            <person name="Uchiyama I."/>
            <person name="Toyoda A."/>
            <person name="Nishi S."/>
            <person name="Chee G.-J."/>
            <person name="Arai W."/>
            <person name="Nunoura T."/>
            <person name="Itoh T."/>
            <person name="Hattori M."/>
            <person name="Takai K."/>
        </authorList>
    </citation>
    <scope>NUCLEOTIDE SEQUENCE</scope>
</reference>
<dbReference type="GO" id="GO:0051537">
    <property type="term" value="F:2 iron, 2 sulfur cluster binding"/>
    <property type="evidence" value="ECO:0007669"/>
    <property type="project" value="UniProtKB-KW"/>
</dbReference>